<organism evidence="1">
    <name type="scientific">Anguilla anguilla</name>
    <name type="common">European freshwater eel</name>
    <name type="synonym">Muraena anguilla</name>
    <dbReference type="NCBI Taxonomy" id="7936"/>
    <lineage>
        <taxon>Eukaryota</taxon>
        <taxon>Metazoa</taxon>
        <taxon>Chordata</taxon>
        <taxon>Craniata</taxon>
        <taxon>Vertebrata</taxon>
        <taxon>Euteleostomi</taxon>
        <taxon>Actinopterygii</taxon>
        <taxon>Neopterygii</taxon>
        <taxon>Teleostei</taxon>
        <taxon>Anguilliformes</taxon>
        <taxon>Anguillidae</taxon>
        <taxon>Anguilla</taxon>
    </lineage>
</organism>
<proteinExistence type="predicted"/>
<reference evidence="1" key="1">
    <citation type="submission" date="2014-11" db="EMBL/GenBank/DDBJ databases">
        <authorList>
            <person name="Amaro Gonzalez C."/>
        </authorList>
    </citation>
    <scope>NUCLEOTIDE SEQUENCE</scope>
</reference>
<protein>
    <submittedName>
        <fullName evidence="1">Uncharacterized protein</fullName>
    </submittedName>
</protein>
<sequence length="102" mass="11331">MSIIKNKRSTDGSKTKPHLMFIAKSVASPLGALPTFPPSSLLHSWLWVLWAQMACWPFSAFSPSWAQGMAFWLLSWASQSSWMLLPSALKASFSGSLSPWPF</sequence>
<evidence type="ECO:0000313" key="1">
    <source>
        <dbReference type="EMBL" id="JAH98881.1"/>
    </source>
</evidence>
<accession>A0A0E9X8W6</accession>
<dbReference type="AlphaFoldDB" id="A0A0E9X8W6"/>
<reference evidence="1" key="2">
    <citation type="journal article" date="2015" name="Fish Shellfish Immunol.">
        <title>Early steps in the European eel (Anguilla anguilla)-Vibrio vulnificus interaction in the gills: Role of the RtxA13 toxin.</title>
        <authorList>
            <person name="Callol A."/>
            <person name="Pajuelo D."/>
            <person name="Ebbesson L."/>
            <person name="Teles M."/>
            <person name="MacKenzie S."/>
            <person name="Amaro C."/>
        </authorList>
    </citation>
    <scope>NUCLEOTIDE SEQUENCE</scope>
</reference>
<dbReference type="EMBL" id="GBXM01009696">
    <property type="protein sequence ID" value="JAH98881.1"/>
    <property type="molecule type" value="Transcribed_RNA"/>
</dbReference>
<name>A0A0E9X8W6_ANGAN</name>